<keyword evidence="6 13" id="KW-1133">Transmembrane helix</keyword>
<gene>
    <name evidence="13 16" type="primary">atpF</name>
    <name evidence="16" type="ordered locus">HMU04310</name>
</gene>
<dbReference type="PANTHER" id="PTHR33445:SF1">
    <property type="entry name" value="ATP SYNTHASE SUBUNIT B"/>
    <property type="match status" value="1"/>
</dbReference>
<dbReference type="GO" id="GO:0046933">
    <property type="term" value="F:proton-transporting ATP synthase activity, rotational mechanism"/>
    <property type="evidence" value="ECO:0007669"/>
    <property type="project" value="UniProtKB-UniRule"/>
</dbReference>
<keyword evidence="2 13" id="KW-0813">Transport</keyword>
<evidence type="ECO:0000256" key="6">
    <source>
        <dbReference type="ARBA" id="ARBA00022989"/>
    </source>
</evidence>
<protein>
    <recommendedName>
        <fullName evidence="13">ATP synthase subunit b</fullName>
    </recommendedName>
    <alternativeName>
        <fullName evidence="13">ATP synthase F(0) sector subunit b</fullName>
    </alternativeName>
    <alternativeName>
        <fullName evidence="13">ATPase subunit I</fullName>
    </alternativeName>
    <alternativeName>
        <fullName evidence="13">F-type ATPase subunit b</fullName>
        <shortName evidence="13">F-ATPase subunit b</shortName>
    </alternativeName>
</protein>
<dbReference type="eggNOG" id="COG0711">
    <property type="taxonomic scope" value="Bacteria"/>
</dbReference>
<evidence type="ECO:0000256" key="7">
    <source>
        <dbReference type="ARBA" id="ARBA00023065"/>
    </source>
</evidence>
<evidence type="ECO:0000256" key="8">
    <source>
        <dbReference type="ARBA" id="ARBA00023136"/>
    </source>
</evidence>
<feature type="transmembrane region" description="Helical" evidence="13">
    <location>
        <begin position="31"/>
        <end position="50"/>
    </location>
</feature>
<keyword evidence="15" id="KW-0175">Coiled coil</keyword>
<evidence type="ECO:0000256" key="10">
    <source>
        <dbReference type="ARBA" id="ARBA00025198"/>
    </source>
</evidence>
<comment type="subcellular location">
    <subcellularLocation>
        <location evidence="13">Cell inner membrane</location>
        <topology evidence="13">Single-pass membrane protein</topology>
    </subcellularLocation>
    <subcellularLocation>
        <location evidence="12">Endomembrane system</location>
        <topology evidence="12">Single-pass membrane protein</topology>
    </subcellularLocation>
</comment>
<evidence type="ECO:0000256" key="9">
    <source>
        <dbReference type="ARBA" id="ARBA00023310"/>
    </source>
</evidence>
<dbReference type="GO" id="GO:0045259">
    <property type="term" value="C:proton-transporting ATP synthase complex"/>
    <property type="evidence" value="ECO:0007669"/>
    <property type="project" value="UniProtKB-KW"/>
</dbReference>
<proteinExistence type="inferred from homology"/>
<reference evidence="16 17" key="1">
    <citation type="journal article" date="2010" name="BMC Genomics">
        <title>Comparative genomics and proteomics of Helicobacter mustelae, an ulcerogenic and carcinogenic gastric pathogen.</title>
        <authorList>
            <person name="O'Toole P.W."/>
            <person name="Snelling W.J."/>
            <person name="Canchaya C."/>
            <person name="Forde B.M."/>
            <person name="Hardie K.R."/>
            <person name="Josenhans C."/>
            <person name="Graham R.L.J."/>
            <person name="McMullan G."/>
            <person name="Parkhill J."/>
            <person name="Belda E."/>
            <person name="Bentley S.D."/>
        </authorList>
    </citation>
    <scope>NUCLEOTIDE SEQUENCE [LARGE SCALE GENOMIC DNA]</scope>
    <source>
        <strain evidence="17">ATCC 43772 / LMG 18044 / NCTC 12198 / 12198</strain>
    </source>
</reference>
<keyword evidence="8 13" id="KW-0472">Membrane</keyword>
<comment type="function">
    <text evidence="10 13">F(1)F(0) ATP synthase produces ATP from ADP in the presence of a proton or sodium gradient. F-type ATPases consist of two structural domains, F(1) containing the extramembraneous catalytic core and F(0) containing the membrane proton channel, linked together by a central stalk and a peripheral stalk. During catalysis, ATP synthesis in the catalytic domain of F(1) is coupled via a rotary mechanism of the central stalk subunits to proton translocation.</text>
</comment>
<dbReference type="STRING" id="679897.HMU04310"/>
<keyword evidence="9 13" id="KW-0066">ATP synthesis</keyword>
<evidence type="ECO:0000256" key="1">
    <source>
        <dbReference type="ARBA" id="ARBA00005513"/>
    </source>
</evidence>
<dbReference type="AlphaFoldDB" id="D3UGS2"/>
<dbReference type="GO" id="GO:0046961">
    <property type="term" value="F:proton-transporting ATPase activity, rotational mechanism"/>
    <property type="evidence" value="ECO:0007669"/>
    <property type="project" value="TreeGrafter"/>
</dbReference>
<keyword evidence="17" id="KW-1185">Reference proteome</keyword>
<dbReference type="RefSeq" id="WP_013022784.1">
    <property type="nucleotide sequence ID" value="NC_013949.1"/>
</dbReference>
<keyword evidence="13" id="KW-1003">Cell membrane</keyword>
<keyword evidence="16" id="KW-0378">Hydrolase</keyword>
<dbReference type="HOGENOM" id="CLU_129781_0_0_7"/>
<comment type="function">
    <text evidence="11">Component of the F(0) channel, it forms part of the peripheral stalk, linking F(1) to F(0). The b'-subunit is a diverged and duplicated form of b found in plants and photosynthetic bacteria.</text>
</comment>
<evidence type="ECO:0000256" key="14">
    <source>
        <dbReference type="RuleBase" id="RU003848"/>
    </source>
</evidence>
<evidence type="ECO:0000313" key="17">
    <source>
        <dbReference type="Proteomes" id="UP000001522"/>
    </source>
</evidence>
<sequence length="172" mass="19996">MRFVVLSLASLCALFGASEHLLEVEFADSDFIARLINFVIFVAIVWLLLAKRMKMFFGERKNKISQKLLEVQERLKVAKSNKEQALRKLEEARERANKILANAKKESYTITQKIEQQSSADIENMMKSVENLMEFEQKKMEKEVVMEVLDEVFGESKINSQEYVKILEKKVV</sequence>
<keyword evidence="4 13" id="KW-0812">Transmembrane</keyword>
<accession>D3UGS2</accession>
<keyword evidence="13" id="KW-0997">Cell inner membrane</keyword>
<dbReference type="PANTHER" id="PTHR33445">
    <property type="entry name" value="ATP SYNTHASE SUBUNIT B', CHLOROPLASTIC"/>
    <property type="match status" value="1"/>
</dbReference>
<evidence type="ECO:0000256" key="5">
    <source>
        <dbReference type="ARBA" id="ARBA00022781"/>
    </source>
</evidence>
<evidence type="ECO:0000256" key="11">
    <source>
        <dbReference type="ARBA" id="ARBA00025614"/>
    </source>
</evidence>
<dbReference type="EMBL" id="FN555004">
    <property type="protein sequence ID" value="CBG39693.1"/>
    <property type="molecule type" value="Genomic_DNA"/>
</dbReference>
<keyword evidence="5 13" id="KW-0375">Hydrogen ion transport</keyword>
<evidence type="ECO:0000256" key="15">
    <source>
        <dbReference type="SAM" id="Coils"/>
    </source>
</evidence>
<feature type="coiled-coil region" evidence="15">
    <location>
        <begin position="61"/>
        <end position="106"/>
    </location>
</feature>
<keyword evidence="3 13" id="KW-0138">CF(0)</keyword>
<keyword evidence="7 13" id="KW-0406">Ion transport</keyword>
<comment type="similarity">
    <text evidence="1 13 14">Belongs to the ATPase B chain family.</text>
</comment>
<dbReference type="HAMAP" id="MF_01398">
    <property type="entry name" value="ATP_synth_b_bprime"/>
    <property type="match status" value="1"/>
</dbReference>
<comment type="subunit">
    <text evidence="13">F-type ATPases have 2 components, F(1) - the catalytic core - and F(0) - the membrane proton channel. F(1) has five subunits: alpha(3), beta(3), gamma(1), delta(1), epsilon(1). F(0) has three main subunits: a(1), b(2) and c(10-14). The alpha and beta chains form an alternating ring which encloses part of the gamma chain. F(1) is attached to F(0) by a central stalk formed by the gamma and epsilon chains, while a peripheral stalk is formed by the delta and b chains.</text>
</comment>
<name>D3UGS2_HELM1</name>
<dbReference type="GO" id="GO:0005886">
    <property type="term" value="C:plasma membrane"/>
    <property type="evidence" value="ECO:0007669"/>
    <property type="project" value="UniProtKB-SubCell"/>
</dbReference>
<evidence type="ECO:0000256" key="2">
    <source>
        <dbReference type="ARBA" id="ARBA00022448"/>
    </source>
</evidence>
<evidence type="ECO:0000256" key="12">
    <source>
        <dbReference type="ARBA" id="ARBA00037847"/>
    </source>
</evidence>
<organism evidence="16 17">
    <name type="scientific">Helicobacter mustelae (strain ATCC 43772 / CCUG 25715 / CIP 103759 / LMG 18044 / NCTC 12198 / R85-136P)</name>
    <name type="common">Campylobacter mustelae</name>
    <dbReference type="NCBI Taxonomy" id="679897"/>
    <lineage>
        <taxon>Bacteria</taxon>
        <taxon>Pseudomonadati</taxon>
        <taxon>Campylobacterota</taxon>
        <taxon>Epsilonproteobacteria</taxon>
        <taxon>Campylobacterales</taxon>
        <taxon>Helicobacteraceae</taxon>
        <taxon>Helicobacter</taxon>
    </lineage>
</organism>
<dbReference type="Pfam" id="PF00430">
    <property type="entry name" value="ATP-synt_B"/>
    <property type="match status" value="1"/>
</dbReference>
<dbReference type="Proteomes" id="UP000001522">
    <property type="component" value="Chromosome"/>
</dbReference>
<evidence type="ECO:0000256" key="4">
    <source>
        <dbReference type="ARBA" id="ARBA00022692"/>
    </source>
</evidence>
<dbReference type="InterPro" id="IPR050059">
    <property type="entry name" value="ATP_synthase_B_chain"/>
</dbReference>
<dbReference type="InterPro" id="IPR002146">
    <property type="entry name" value="ATP_synth_b/b'su_bac/chlpt"/>
</dbReference>
<evidence type="ECO:0000256" key="13">
    <source>
        <dbReference type="HAMAP-Rule" id="MF_01398"/>
    </source>
</evidence>
<dbReference type="GO" id="GO:0016787">
    <property type="term" value="F:hydrolase activity"/>
    <property type="evidence" value="ECO:0007669"/>
    <property type="project" value="UniProtKB-KW"/>
</dbReference>
<evidence type="ECO:0000313" key="16">
    <source>
        <dbReference type="EMBL" id="CBG39693.1"/>
    </source>
</evidence>
<dbReference type="GO" id="GO:0012505">
    <property type="term" value="C:endomembrane system"/>
    <property type="evidence" value="ECO:0007669"/>
    <property type="project" value="UniProtKB-SubCell"/>
</dbReference>
<dbReference type="CDD" id="cd06503">
    <property type="entry name" value="ATP-synt_Fo_b"/>
    <property type="match status" value="1"/>
</dbReference>
<evidence type="ECO:0000256" key="3">
    <source>
        <dbReference type="ARBA" id="ARBA00022547"/>
    </source>
</evidence>
<dbReference type="NCBIfam" id="NF006292">
    <property type="entry name" value="PRK08475.1"/>
    <property type="match status" value="1"/>
</dbReference>
<dbReference type="KEGG" id="hms:HMU04310"/>